<dbReference type="Proteomes" id="UP000092713">
    <property type="component" value="Unassembled WGS sequence"/>
</dbReference>
<protein>
    <recommendedName>
        <fullName evidence="1">HTH IS408-type domain-containing protein</fullName>
    </recommendedName>
</protein>
<organism evidence="4 6">
    <name type="scientific">Janthinobacterium psychrotolerans</name>
    <dbReference type="NCBI Taxonomy" id="1747903"/>
    <lineage>
        <taxon>Bacteria</taxon>
        <taxon>Pseudomonadati</taxon>
        <taxon>Pseudomonadota</taxon>
        <taxon>Betaproteobacteria</taxon>
        <taxon>Burkholderiales</taxon>
        <taxon>Oxalobacteraceae</taxon>
        <taxon>Janthinobacterium</taxon>
    </lineage>
</organism>
<comment type="caution">
    <text evidence="4">The sequence shown here is derived from an EMBL/GenBank/DDBJ whole genome shotgun (WGS) entry which is preliminary data.</text>
</comment>
<evidence type="ECO:0000313" key="4">
    <source>
        <dbReference type="EMBL" id="OBV40701.1"/>
    </source>
</evidence>
<dbReference type="STRING" id="1747903.ASR47_1005362"/>
<evidence type="ECO:0000313" key="2">
    <source>
        <dbReference type="EMBL" id="OBV38404.1"/>
    </source>
</evidence>
<evidence type="ECO:0000313" key="3">
    <source>
        <dbReference type="EMBL" id="OBV39412.1"/>
    </source>
</evidence>
<sequence>MRKIKDVLRLKLDAKLSHQQIANALGLSKGVVTKYAGLAAAAGLDWLTVQSMDEAALERRLLVGAQKASDYVQPDYGRLHQELRRKGMTLMLLWEEHRADYADRQTYGYTQFCENYRRFARQLKRSM</sequence>
<reference evidence="4 6" key="1">
    <citation type="submission" date="2016-04" db="EMBL/GenBank/DDBJ databases">
        <title>Draft genome sequence of Janthinobacterium psychrotolerans sp. nov., isolated from freshwater sediments in Denmark.</title>
        <authorList>
            <person name="Gong X."/>
            <person name="Skrivergaard S."/>
            <person name="Korsgaard B.S."/>
            <person name="Schreiber L."/>
            <person name="Marshall I.P."/>
            <person name="Finster K."/>
            <person name="Schramm A."/>
        </authorList>
    </citation>
    <scope>NUCLEOTIDE SEQUENCE [LARGE SCALE GENOMIC DNA]</scope>
    <source>
        <strain evidence="4 6">S3-2</strain>
    </source>
</reference>
<proteinExistence type="predicted"/>
<evidence type="ECO:0000313" key="6">
    <source>
        <dbReference type="Proteomes" id="UP000092713"/>
    </source>
</evidence>
<evidence type="ECO:0000259" key="1">
    <source>
        <dbReference type="PROSITE" id="PS50532"/>
    </source>
</evidence>
<evidence type="ECO:0000313" key="5">
    <source>
        <dbReference type="EMBL" id="OBV41144.1"/>
    </source>
</evidence>
<feature type="non-terminal residue" evidence="4">
    <location>
        <position position="127"/>
    </location>
</feature>
<dbReference type="PROSITE" id="PS50532">
    <property type="entry name" value="HTH_IS408"/>
    <property type="match status" value="1"/>
</dbReference>
<dbReference type="EMBL" id="LOCQ01000038">
    <property type="protein sequence ID" value="OBV41144.1"/>
    <property type="molecule type" value="Genomic_DNA"/>
</dbReference>
<feature type="domain" description="HTH IS408-type" evidence="1">
    <location>
        <begin position="4"/>
        <end position="83"/>
    </location>
</feature>
<dbReference type="InterPro" id="IPR017895">
    <property type="entry name" value="HTH_IS408/IS1162_type"/>
</dbReference>
<accession>A0A1A7C434</accession>
<dbReference type="EMBL" id="LOCQ01000054">
    <property type="protein sequence ID" value="OBV39412.1"/>
    <property type="molecule type" value="Genomic_DNA"/>
</dbReference>
<gene>
    <name evidence="2" type="ORF">ASR47_1005362</name>
    <name evidence="3" type="ORF">ASR47_1009227</name>
    <name evidence="4" type="ORF">ASR47_10191</name>
    <name evidence="5" type="ORF">ASR47_10251</name>
</gene>
<name>A0A1A7C434_9BURK</name>
<dbReference type="EMBL" id="LOCQ01000044">
    <property type="protein sequence ID" value="OBV40701.1"/>
    <property type="molecule type" value="Genomic_DNA"/>
</dbReference>
<dbReference type="EMBL" id="LOCQ01000058">
    <property type="protein sequence ID" value="OBV38404.1"/>
    <property type="molecule type" value="Genomic_DNA"/>
</dbReference>
<keyword evidence="6" id="KW-1185">Reference proteome</keyword>
<dbReference type="AlphaFoldDB" id="A0A1A7C434"/>